<dbReference type="EMBL" id="VTUX01000001">
    <property type="protein sequence ID" value="KAA1194597.1"/>
    <property type="molecule type" value="Genomic_DNA"/>
</dbReference>
<feature type="transmembrane region" description="Helical" evidence="6">
    <location>
        <begin position="179"/>
        <end position="199"/>
    </location>
</feature>
<dbReference type="AlphaFoldDB" id="A0A5B0X838"/>
<dbReference type="Proteomes" id="UP000323708">
    <property type="component" value="Unassembled WGS sequence"/>
</dbReference>
<sequence>MILTSGQSSARWRSRTTFVLALSAAAVGLGSLWRFAWLMGEHGGGAFMLAYVVSLFLLAVPLLCAEVVLGCYGRAGPIRSIRHACDRSLRSRHWQWFGALAVLTGMLILAYQAVVAGWTLAYVEVMLSEQLSAASAPFVADHFAGLLADGEAQLKWQSLFLAAVVAVLALGITNGLGVLVWLLVPLLIALLGLLVRFALDTGDLEAAGDFLFSVKLVDFDAEAMLAAFSHAALTLGIGMGVGTVYGAYSPERIPIGRSVMAVAVFDTVVALLAGIAIFPVVFANNTEPASGPTLLFISAPYAFANVSQGDLFGSLFFALVGVAALGSAVAMLEPAVATLQQHLRLRRPLAALVAGAAVWLLAWRVSESVAASQLDGTPGLLQLLDLLAAQLLLPLLCLLLALLVGWLLRPQVLRPQFARESDLSFSHWRGLMRYIAPPALLLLIWAGQNF</sequence>
<proteinExistence type="predicted"/>
<reference evidence="7 8" key="1">
    <citation type="submission" date="2019-09" db="EMBL/GenBank/DDBJ databases">
        <authorList>
            <person name="Chen X.-Y."/>
        </authorList>
    </citation>
    <scope>NUCLEOTIDE SEQUENCE [LARGE SCALE GENOMIC DNA]</scope>
    <source>
        <strain evidence="7 8">NY5</strain>
    </source>
</reference>
<dbReference type="NCBIfam" id="NF037979">
    <property type="entry name" value="Na_transp"/>
    <property type="match status" value="1"/>
</dbReference>
<feature type="transmembrane region" description="Helical" evidence="6">
    <location>
        <begin position="386"/>
        <end position="409"/>
    </location>
</feature>
<feature type="transmembrane region" description="Helical" evidence="6">
    <location>
        <begin position="48"/>
        <end position="73"/>
    </location>
</feature>
<feature type="transmembrane region" description="Helical" evidence="6">
    <location>
        <begin position="315"/>
        <end position="337"/>
    </location>
</feature>
<keyword evidence="5 6" id="KW-0472">Membrane</keyword>
<feature type="transmembrane region" description="Helical" evidence="6">
    <location>
        <begin position="94"/>
        <end position="121"/>
    </location>
</feature>
<dbReference type="Pfam" id="PF00209">
    <property type="entry name" value="SNF"/>
    <property type="match status" value="2"/>
</dbReference>
<comment type="subcellular location">
    <subcellularLocation>
        <location evidence="1">Membrane</location>
        <topology evidence="1">Multi-pass membrane protein</topology>
    </subcellularLocation>
</comment>
<evidence type="ECO:0000256" key="3">
    <source>
        <dbReference type="ARBA" id="ARBA00022692"/>
    </source>
</evidence>
<feature type="transmembrane region" description="Helical" evidence="6">
    <location>
        <begin position="223"/>
        <end position="247"/>
    </location>
</feature>
<evidence type="ECO:0000256" key="1">
    <source>
        <dbReference type="ARBA" id="ARBA00004141"/>
    </source>
</evidence>
<protein>
    <submittedName>
        <fullName evidence="7">Sodium-dependent transporter</fullName>
    </submittedName>
</protein>
<dbReference type="GO" id="GO:0016020">
    <property type="term" value="C:membrane"/>
    <property type="evidence" value="ECO:0007669"/>
    <property type="project" value="UniProtKB-SubCell"/>
</dbReference>
<evidence type="ECO:0000256" key="6">
    <source>
        <dbReference type="SAM" id="Phobius"/>
    </source>
</evidence>
<feature type="transmembrane region" description="Helical" evidence="6">
    <location>
        <begin position="259"/>
        <end position="282"/>
    </location>
</feature>
<evidence type="ECO:0000256" key="5">
    <source>
        <dbReference type="ARBA" id="ARBA00023136"/>
    </source>
</evidence>
<dbReference type="CDD" id="cd10336">
    <property type="entry name" value="SLC6sbd_Tyt1-Like"/>
    <property type="match status" value="1"/>
</dbReference>
<organism evidence="7 8">
    <name type="scientific">Pseudohalioglobus sediminis</name>
    <dbReference type="NCBI Taxonomy" id="2606449"/>
    <lineage>
        <taxon>Bacteria</taxon>
        <taxon>Pseudomonadati</taxon>
        <taxon>Pseudomonadota</taxon>
        <taxon>Gammaproteobacteria</taxon>
        <taxon>Cellvibrionales</taxon>
        <taxon>Halieaceae</taxon>
        <taxon>Pseudohalioglobus</taxon>
    </lineage>
</organism>
<dbReference type="PRINTS" id="PR00176">
    <property type="entry name" value="NANEUSMPORT"/>
</dbReference>
<feature type="transmembrane region" description="Helical" evidence="6">
    <location>
        <begin position="154"/>
        <end position="172"/>
    </location>
</feature>
<gene>
    <name evidence="7" type="ORF">F0M18_03990</name>
</gene>
<dbReference type="InterPro" id="IPR037272">
    <property type="entry name" value="SNS_sf"/>
</dbReference>
<comment type="caution">
    <text evidence="7">The sequence shown here is derived from an EMBL/GenBank/DDBJ whole genome shotgun (WGS) entry which is preliminary data.</text>
</comment>
<keyword evidence="4 6" id="KW-1133">Transmembrane helix</keyword>
<dbReference type="PANTHER" id="PTHR42948:SF1">
    <property type="entry name" value="TRANSPORTER"/>
    <property type="match status" value="1"/>
</dbReference>
<evidence type="ECO:0000256" key="2">
    <source>
        <dbReference type="ARBA" id="ARBA00022448"/>
    </source>
</evidence>
<keyword evidence="2" id="KW-0813">Transport</keyword>
<evidence type="ECO:0000256" key="4">
    <source>
        <dbReference type="ARBA" id="ARBA00022989"/>
    </source>
</evidence>
<dbReference type="PANTHER" id="PTHR42948">
    <property type="entry name" value="TRANSPORTER"/>
    <property type="match status" value="1"/>
</dbReference>
<evidence type="ECO:0000313" key="7">
    <source>
        <dbReference type="EMBL" id="KAA1194597.1"/>
    </source>
</evidence>
<dbReference type="InterPro" id="IPR047218">
    <property type="entry name" value="YocR/YhdH-like"/>
</dbReference>
<keyword evidence="3 6" id="KW-0812">Transmembrane</keyword>
<dbReference type="SUPFAM" id="SSF161070">
    <property type="entry name" value="SNF-like"/>
    <property type="match status" value="1"/>
</dbReference>
<keyword evidence="8" id="KW-1185">Reference proteome</keyword>
<feature type="transmembrane region" description="Helical" evidence="6">
    <location>
        <begin position="18"/>
        <end position="36"/>
    </location>
</feature>
<dbReference type="PROSITE" id="PS50267">
    <property type="entry name" value="NA_NEUROTRAN_SYMP_3"/>
    <property type="match status" value="1"/>
</dbReference>
<accession>A0A5B0X838</accession>
<name>A0A5B0X838_9GAMM</name>
<dbReference type="InterPro" id="IPR000175">
    <property type="entry name" value="Na/ntran_symport"/>
</dbReference>
<feature type="transmembrane region" description="Helical" evidence="6">
    <location>
        <begin position="349"/>
        <end position="366"/>
    </location>
</feature>
<evidence type="ECO:0000313" key="8">
    <source>
        <dbReference type="Proteomes" id="UP000323708"/>
    </source>
</evidence>
<dbReference type="RefSeq" id="WP_149610065.1">
    <property type="nucleotide sequence ID" value="NZ_VTUX01000001.1"/>
</dbReference>